<dbReference type="EMBL" id="JAYMGO010000019">
    <property type="protein sequence ID" value="KAL1255336.1"/>
    <property type="molecule type" value="Genomic_DNA"/>
</dbReference>
<feature type="compositionally biased region" description="Basic residues" evidence="2">
    <location>
        <begin position="211"/>
        <end position="222"/>
    </location>
</feature>
<comment type="caution">
    <text evidence="5">The sequence shown here is derived from an EMBL/GenBank/DDBJ whole genome shotgun (WGS) entry which is preliminary data.</text>
</comment>
<accession>A0ABR3LR26</accession>
<feature type="domain" description="Chromo" evidence="4">
    <location>
        <begin position="155"/>
        <end position="213"/>
    </location>
</feature>
<evidence type="ECO:0000313" key="5">
    <source>
        <dbReference type="EMBL" id="KAL1255336.1"/>
    </source>
</evidence>
<name>A0ABR3LR26_9TELE</name>
<dbReference type="PROSITE" id="PS50013">
    <property type="entry name" value="CHROMO_2"/>
    <property type="match status" value="1"/>
</dbReference>
<evidence type="ECO:0000259" key="4">
    <source>
        <dbReference type="PROSITE" id="PS50013"/>
    </source>
</evidence>
<feature type="signal peptide" evidence="3">
    <location>
        <begin position="1"/>
        <end position="19"/>
    </location>
</feature>
<protein>
    <recommendedName>
        <fullName evidence="4">Chromo domain-containing protein</fullName>
    </recommendedName>
</protein>
<reference evidence="5 6" key="1">
    <citation type="submission" date="2023-09" db="EMBL/GenBank/DDBJ databases">
        <authorList>
            <person name="Wang M."/>
        </authorList>
    </citation>
    <scope>NUCLEOTIDE SEQUENCE [LARGE SCALE GENOMIC DNA]</scope>
    <source>
        <strain evidence="5">GT-2023</strain>
        <tissue evidence="5">Liver</tissue>
    </source>
</reference>
<dbReference type="SUPFAM" id="SSF54160">
    <property type="entry name" value="Chromo domain-like"/>
    <property type="match status" value="1"/>
</dbReference>
<keyword evidence="3" id="KW-0732">Signal</keyword>
<evidence type="ECO:0000256" key="3">
    <source>
        <dbReference type="SAM" id="SignalP"/>
    </source>
</evidence>
<dbReference type="SMART" id="SM00298">
    <property type="entry name" value="CHROMO"/>
    <property type="match status" value="1"/>
</dbReference>
<organism evidence="5 6">
    <name type="scientific">Cirrhinus molitorella</name>
    <name type="common">mud carp</name>
    <dbReference type="NCBI Taxonomy" id="172907"/>
    <lineage>
        <taxon>Eukaryota</taxon>
        <taxon>Metazoa</taxon>
        <taxon>Chordata</taxon>
        <taxon>Craniata</taxon>
        <taxon>Vertebrata</taxon>
        <taxon>Euteleostomi</taxon>
        <taxon>Actinopterygii</taxon>
        <taxon>Neopterygii</taxon>
        <taxon>Teleostei</taxon>
        <taxon>Ostariophysi</taxon>
        <taxon>Cypriniformes</taxon>
        <taxon>Cyprinidae</taxon>
        <taxon>Labeoninae</taxon>
        <taxon>Labeonini</taxon>
        <taxon>Cirrhinus</taxon>
    </lineage>
</organism>
<dbReference type="Proteomes" id="UP001558613">
    <property type="component" value="Unassembled WGS sequence"/>
</dbReference>
<proteinExistence type="predicted"/>
<dbReference type="Gene3D" id="2.40.50.40">
    <property type="match status" value="1"/>
</dbReference>
<comment type="subcellular location">
    <subcellularLocation>
        <location evidence="1">Nucleus</location>
    </subcellularLocation>
</comment>
<evidence type="ECO:0000256" key="2">
    <source>
        <dbReference type="SAM" id="MobiDB-lite"/>
    </source>
</evidence>
<dbReference type="InterPro" id="IPR000953">
    <property type="entry name" value="Chromo/chromo_shadow_dom"/>
</dbReference>
<dbReference type="Pfam" id="PF00385">
    <property type="entry name" value="Chromo"/>
    <property type="match status" value="1"/>
</dbReference>
<keyword evidence="6" id="KW-1185">Reference proteome</keyword>
<gene>
    <name evidence="5" type="ORF">QQF64_013397</name>
</gene>
<sequence length="262" mass="28772">MISLILILGTLGLLAQVSYEEVQSPDSLSAKAGDSVSISCTGTSGVDDDMSCQSLTSRNHVHTRLSPLICLWKELYSSLPREDSGSKMEVHASATPTTDPFTEMVQALRQSLQAVNPPTVASTNALAHVPNSRPTAYAEPDAPPDPPEILTDNICQVKDILDSRRRHGQLQFLVDWEGYGPEERSWIPRDDILDPTLLEDYHRLHPNRPAPRGRGRPRKRSRVPGVTRGEGGTDTPTPQSPGRSTTQSPARSQNTREQSSEY</sequence>
<feature type="chain" id="PRO_5046032234" description="Chromo domain-containing protein" evidence="3">
    <location>
        <begin position="20"/>
        <end position="262"/>
    </location>
</feature>
<dbReference type="InterPro" id="IPR016197">
    <property type="entry name" value="Chromo-like_dom_sf"/>
</dbReference>
<dbReference type="InterPro" id="IPR023780">
    <property type="entry name" value="Chromo_domain"/>
</dbReference>
<evidence type="ECO:0000256" key="1">
    <source>
        <dbReference type="ARBA" id="ARBA00004123"/>
    </source>
</evidence>
<feature type="region of interest" description="Disordered" evidence="2">
    <location>
        <begin position="200"/>
        <end position="262"/>
    </location>
</feature>
<evidence type="ECO:0000313" key="6">
    <source>
        <dbReference type="Proteomes" id="UP001558613"/>
    </source>
</evidence>
<feature type="compositionally biased region" description="Polar residues" evidence="2">
    <location>
        <begin position="234"/>
        <end position="262"/>
    </location>
</feature>